<dbReference type="AlphaFoldDB" id="A0A398BUS2"/>
<dbReference type="Pfam" id="PF00866">
    <property type="entry name" value="Ring_hydroxyl_B"/>
    <property type="match status" value="1"/>
</dbReference>
<keyword evidence="3" id="KW-0223">Dioxygenase</keyword>
<comment type="caution">
    <text evidence="3">The sequence shown here is derived from an EMBL/GenBank/DDBJ whole genome shotgun (WGS) entry which is preliminary data.</text>
</comment>
<dbReference type="Gene3D" id="3.10.450.50">
    <property type="match status" value="1"/>
</dbReference>
<evidence type="ECO:0000256" key="2">
    <source>
        <dbReference type="ARBA" id="ARBA00023002"/>
    </source>
</evidence>
<proteinExistence type="inferred from homology"/>
<dbReference type="CDD" id="cd00667">
    <property type="entry name" value="ring_hydroxylating_dioxygenases_beta"/>
    <property type="match status" value="1"/>
</dbReference>
<dbReference type="Proteomes" id="UP000266649">
    <property type="component" value="Unassembled WGS sequence"/>
</dbReference>
<evidence type="ECO:0000256" key="1">
    <source>
        <dbReference type="ARBA" id="ARBA00009570"/>
    </source>
</evidence>
<dbReference type="EMBL" id="QXXQ01000004">
    <property type="protein sequence ID" value="RID92218.1"/>
    <property type="molecule type" value="Genomic_DNA"/>
</dbReference>
<organism evidence="3 4">
    <name type="scientific">Gemmobacter lutimaris</name>
    <dbReference type="NCBI Taxonomy" id="2306023"/>
    <lineage>
        <taxon>Bacteria</taxon>
        <taxon>Pseudomonadati</taxon>
        <taxon>Pseudomonadota</taxon>
        <taxon>Alphaproteobacteria</taxon>
        <taxon>Rhodobacterales</taxon>
        <taxon>Paracoccaceae</taxon>
        <taxon>Gemmobacter</taxon>
    </lineage>
</organism>
<protein>
    <submittedName>
        <fullName evidence="3">Phenylpropionate dioxygenase</fullName>
    </submittedName>
</protein>
<gene>
    <name evidence="3" type="ORF">D2N39_09950</name>
</gene>
<reference evidence="3 4" key="1">
    <citation type="submission" date="2018-09" db="EMBL/GenBank/DDBJ databases">
        <title>Gemmobacter lutimaris sp. nov., a marine bacterium isolated from tidal flat.</title>
        <authorList>
            <person name="Lee D.W."/>
            <person name="Yoo Y."/>
            <person name="Kim J.-J."/>
            <person name="Kim B.S."/>
        </authorList>
    </citation>
    <scope>NUCLEOTIDE SEQUENCE [LARGE SCALE GENOMIC DNA]</scope>
    <source>
        <strain evidence="3 4">YJ-T1-11</strain>
    </source>
</reference>
<comment type="similarity">
    <text evidence="1">Belongs to the bacterial ring-hydroxylating dioxygenase beta subunit family.</text>
</comment>
<keyword evidence="4" id="KW-1185">Reference proteome</keyword>
<dbReference type="InterPro" id="IPR032710">
    <property type="entry name" value="NTF2-like_dom_sf"/>
</dbReference>
<dbReference type="InterPro" id="IPR000391">
    <property type="entry name" value="Rng_hydr_dOase-bsu"/>
</dbReference>
<dbReference type="PANTHER" id="PTHR41534">
    <property type="entry name" value="BLR3401 PROTEIN"/>
    <property type="match status" value="1"/>
</dbReference>
<dbReference type="GO" id="GO:0051213">
    <property type="term" value="F:dioxygenase activity"/>
    <property type="evidence" value="ECO:0007669"/>
    <property type="project" value="UniProtKB-KW"/>
</dbReference>
<name>A0A398BUS2_9RHOB</name>
<dbReference type="GO" id="GO:0019380">
    <property type="term" value="P:3-phenylpropionate catabolic process"/>
    <property type="evidence" value="ECO:0007669"/>
    <property type="project" value="TreeGrafter"/>
</dbReference>
<dbReference type="OrthoDB" id="7446267at2"/>
<sequence length="159" mass="18739">MSVTKDDIIDFLYDEARMLDEGRYDDWLALWLKDGHYWMPLDYKQTDPLNVTSLMYEDIFMLKVRVERLNGARTFSQKPKSRCHHVLQRPWVDEIDLEAGRIRTTTQMHYVETRLDEQMLLALTAQHDLALIDGRLRIANKRVDILNCDAAFGNIQLLP</sequence>
<evidence type="ECO:0000313" key="4">
    <source>
        <dbReference type="Proteomes" id="UP000266649"/>
    </source>
</evidence>
<dbReference type="RefSeq" id="WP_119134621.1">
    <property type="nucleotide sequence ID" value="NZ_QXXQ01000004.1"/>
</dbReference>
<dbReference type="SUPFAM" id="SSF54427">
    <property type="entry name" value="NTF2-like"/>
    <property type="match status" value="1"/>
</dbReference>
<evidence type="ECO:0000313" key="3">
    <source>
        <dbReference type="EMBL" id="RID92218.1"/>
    </source>
</evidence>
<accession>A0A398BUS2</accession>
<dbReference type="PANTHER" id="PTHR41534:SF1">
    <property type="entry name" value="BLR3401 PROTEIN"/>
    <property type="match status" value="1"/>
</dbReference>
<keyword evidence="2" id="KW-0560">Oxidoreductase</keyword>